<keyword evidence="2" id="KW-1185">Reference proteome</keyword>
<proteinExistence type="predicted"/>
<reference evidence="1 2" key="1">
    <citation type="journal article" date="2015" name="Genome Announc.">
        <title>Complete Genome Sequence of Steroid-Transforming Nocardioides simplex VKM Ac-2033D.</title>
        <authorList>
            <person name="Shtratnikova V.Y."/>
            <person name="Schelkunov M.I."/>
            <person name="Pekov Y.A."/>
            <person name="Fokina V.V."/>
            <person name="Logacheva M.D."/>
            <person name="Sokolov S.L."/>
            <person name="Bragin E.Y."/>
            <person name="Ashapkin V.V."/>
            <person name="Donova M.V."/>
        </authorList>
    </citation>
    <scope>NUCLEOTIDE SEQUENCE [LARGE SCALE GENOMIC DNA]</scope>
    <source>
        <strain evidence="1 2">VKM Ac-2033D</strain>
    </source>
</reference>
<dbReference type="EMBL" id="CP009896">
    <property type="protein sequence ID" value="AIY18279.2"/>
    <property type="molecule type" value="Genomic_DNA"/>
</dbReference>
<sequence length="203" mass="21804">MRAAAAATVAVLFFAACSPQGGHPDGTDGPLDSDLDGGGVSIAVPDHADWPWQGTFGSLMICADEEVTLLWVEPHYRAGRPVTATFTVRSVPERARRTGRQGPWSPVGSSTTPLERLLGQELRSTQVRPLGGAVVDEPCVPNSKADDPYTEILTTLAVDEAGVWIDRLDVHYRAGGRQHVLRVGWSYVGCGRAITDPDVCWVD</sequence>
<evidence type="ECO:0000313" key="2">
    <source>
        <dbReference type="Proteomes" id="UP000030300"/>
    </source>
</evidence>
<name>A0A0A1DLP5_NOCSI</name>
<dbReference type="PROSITE" id="PS51257">
    <property type="entry name" value="PROKAR_LIPOPROTEIN"/>
    <property type="match status" value="1"/>
</dbReference>
<protein>
    <submittedName>
        <fullName evidence="1">Uncharacterized protein</fullName>
    </submittedName>
</protein>
<dbReference type="eggNOG" id="ENOG502ZJ5U">
    <property type="taxonomic scope" value="Bacteria"/>
</dbReference>
<dbReference type="Proteomes" id="UP000030300">
    <property type="component" value="Chromosome"/>
</dbReference>
<dbReference type="AlphaFoldDB" id="A0A0A1DLP5"/>
<dbReference type="OrthoDB" id="4329530at2"/>
<dbReference type="KEGG" id="psim:KR76_18600"/>
<dbReference type="HOGENOM" id="CLU_1347753_0_0_11"/>
<evidence type="ECO:0000313" key="1">
    <source>
        <dbReference type="EMBL" id="AIY18279.2"/>
    </source>
</evidence>
<gene>
    <name evidence="1" type="ORF">KR76_18600</name>
</gene>
<dbReference type="GeneID" id="96610820"/>
<accession>A0A0A1DLP5</accession>
<dbReference type="RefSeq" id="WP_141267515.1">
    <property type="nucleotide sequence ID" value="NZ_BJMC01000019.1"/>
</dbReference>
<organism evidence="1 2">
    <name type="scientific">Nocardioides simplex</name>
    <name type="common">Arthrobacter simplex</name>
    <dbReference type="NCBI Taxonomy" id="2045"/>
    <lineage>
        <taxon>Bacteria</taxon>
        <taxon>Bacillati</taxon>
        <taxon>Actinomycetota</taxon>
        <taxon>Actinomycetes</taxon>
        <taxon>Propionibacteriales</taxon>
        <taxon>Nocardioidaceae</taxon>
        <taxon>Pimelobacter</taxon>
    </lineage>
</organism>